<evidence type="ECO:0000256" key="1">
    <source>
        <dbReference type="ARBA" id="ARBA00022603"/>
    </source>
</evidence>
<sequence>MMVRNDIKKEFGDYQTPGYFAVKVCNLLKDKLKISPAVVIDPTCGVGNFLKAALNVFDNVKEAVGVEINKEYCGKCRERIRDPRLGVTHGNFFSYEVTKHLKDETLFIGNPPWAMNANLKFNLPQKVNFKGLSGTDALTGASNFDICEYVILKLIEGSIGKNVSIAMLCKTSVARNVLLELDRNDVPVDLVRMYTFDSLKVFRINASACLLYIKMSTDDSKCRNCEVYDINYPDHVCETISFKNGRLCSVKEDVPDLEGKCCFEWRQGVKHDCARLMELEKTGESFYRNKNKETVELEDALIYPLIKSSSFKTPVIHDRFKKYVLVTQKKPREETEYIKELAPQTWKYLNDRKTVFDSRKSSIYTGAPAFSMFGVGEYSFAKYKVGVSGFYKKPLFSLLYSEKPVMVDDTSYFLPFDNYADAYTCMLMLNSEKVQKFLLSISFPDAKRPFTKKVLQRIDLKKCAENISFEELVKTEKRLNLPCSITAGMYDAFSGHIWEQNKTMLFS</sequence>
<dbReference type="SUPFAM" id="SSF53335">
    <property type="entry name" value="S-adenosyl-L-methionine-dependent methyltransferases"/>
    <property type="match status" value="1"/>
</dbReference>
<gene>
    <name evidence="4" type="ORF">GT728_19990</name>
</gene>
<dbReference type="InterPro" id="IPR050953">
    <property type="entry name" value="N4_N6_ade-DNA_methylase"/>
</dbReference>
<comment type="caution">
    <text evidence="4">The sequence shown here is derived from an EMBL/GenBank/DDBJ whole genome shotgun (WGS) entry which is preliminary data.</text>
</comment>
<dbReference type="Proteomes" id="UP000477285">
    <property type="component" value="Unassembled WGS sequence"/>
</dbReference>
<dbReference type="GO" id="GO:0008168">
    <property type="term" value="F:methyltransferase activity"/>
    <property type="evidence" value="ECO:0007669"/>
    <property type="project" value="UniProtKB-KW"/>
</dbReference>
<reference evidence="4 5" key="1">
    <citation type="journal article" date="2019" name="Nat. Med.">
        <title>A library of human gut bacterial isolates paired with longitudinal multiomics data enables mechanistic microbiome research.</title>
        <authorList>
            <person name="Poyet M."/>
            <person name="Groussin M."/>
            <person name="Gibbons S.M."/>
            <person name="Avila-Pacheco J."/>
            <person name="Jiang X."/>
            <person name="Kearney S.M."/>
            <person name="Perrotta A.R."/>
            <person name="Berdy B."/>
            <person name="Zhao S."/>
            <person name="Lieberman T.D."/>
            <person name="Swanson P.K."/>
            <person name="Smith M."/>
            <person name="Roesemann S."/>
            <person name="Alexander J.E."/>
            <person name="Rich S.A."/>
            <person name="Livny J."/>
            <person name="Vlamakis H."/>
            <person name="Clish C."/>
            <person name="Bullock K."/>
            <person name="Deik A."/>
            <person name="Scott J."/>
            <person name="Pierce K.A."/>
            <person name="Xavier R.J."/>
            <person name="Alm E.J."/>
        </authorList>
    </citation>
    <scope>NUCLEOTIDE SEQUENCE [LARGE SCALE GENOMIC DNA]</scope>
    <source>
        <strain evidence="4 5">BIOML-A1</strain>
    </source>
</reference>
<dbReference type="Gene3D" id="3.40.50.150">
    <property type="entry name" value="Vaccinia Virus protein VP39"/>
    <property type="match status" value="1"/>
</dbReference>
<dbReference type="RefSeq" id="WP_161234419.1">
    <property type="nucleotide sequence ID" value="NZ_WWVI01000093.1"/>
</dbReference>
<proteinExistence type="predicted"/>
<keyword evidence="3" id="KW-0949">S-adenosyl-L-methionine</keyword>
<dbReference type="PANTHER" id="PTHR33841:SF5">
    <property type="entry name" value="DNA METHYLASE (MODIFICATION METHYLASE) (METHYLTRANSFERASE)-RELATED"/>
    <property type="match status" value="1"/>
</dbReference>
<dbReference type="EMBL" id="WWVQ01000094">
    <property type="protein sequence ID" value="MZL35393.1"/>
    <property type="molecule type" value="Genomic_DNA"/>
</dbReference>
<evidence type="ECO:0000313" key="5">
    <source>
        <dbReference type="Proteomes" id="UP000477285"/>
    </source>
</evidence>
<evidence type="ECO:0000313" key="4">
    <source>
        <dbReference type="EMBL" id="MZL35393.1"/>
    </source>
</evidence>
<name>A0A6L8T8D0_9FIRM</name>
<dbReference type="GO" id="GO:0032259">
    <property type="term" value="P:methylation"/>
    <property type="evidence" value="ECO:0007669"/>
    <property type="project" value="UniProtKB-KW"/>
</dbReference>
<evidence type="ECO:0000256" key="3">
    <source>
        <dbReference type="ARBA" id="ARBA00022691"/>
    </source>
</evidence>
<dbReference type="AlphaFoldDB" id="A0A6L8T8D0"/>
<dbReference type="PANTHER" id="PTHR33841">
    <property type="entry name" value="DNA METHYLTRANSFERASE YEEA-RELATED"/>
    <property type="match status" value="1"/>
</dbReference>
<evidence type="ECO:0000256" key="2">
    <source>
        <dbReference type="ARBA" id="ARBA00022679"/>
    </source>
</evidence>
<organism evidence="4 5">
    <name type="scientific">Blautia wexlerae</name>
    <dbReference type="NCBI Taxonomy" id="418240"/>
    <lineage>
        <taxon>Bacteria</taxon>
        <taxon>Bacillati</taxon>
        <taxon>Bacillota</taxon>
        <taxon>Clostridia</taxon>
        <taxon>Lachnospirales</taxon>
        <taxon>Lachnospiraceae</taxon>
        <taxon>Blautia</taxon>
    </lineage>
</organism>
<keyword evidence="1 4" id="KW-0489">Methyltransferase</keyword>
<dbReference type="InterPro" id="IPR029063">
    <property type="entry name" value="SAM-dependent_MTases_sf"/>
</dbReference>
<keyword evidence="2 4" id="KW-0808">Transferase</keyword>
<protein>
    <submittedName>
        <fullName evidence="4">Methyltransferase</fullName>
    </submittedName>
</protein>
<accession>A0A6L8T8D0</accession>
<dbReference type="PRINTS" id="PR00507">
    <property type="entry name" value="N12N6MTFRASE"/>
</dbReference>